<sequence>MSDFEADGFYDDDWSECGELSWNEFDWERYLRVQDEGLHRYLAIYESVLTHPRRIDEVARQLGWGEWEGHEIDLQDEAADTEAKQGDDATAAPTVTLPPVVLAKTTPAEAAKAAPSVAASLPSAVLSVTVPQPAPLRSTGEPSHQFGSDFEVYTLHKNPVYVATRALYLRLRRNWELLAASPESIPLKIALPYLSSLHAGETHALQAIQAVEFGDYAMSVCLFKRALAALNQSLGLLAKADTEAAKNYAESMRISLFDLREIWLRVSQDSREEFNYWLHDDEP</sequence>
<evidence type="ECO:0000313" key="2">
    <source>
        <dbReference type="Proteomes" id="UP000070058"/>
    </source>
</evidence>
<dbReference type="Proteomes" id="UP000070058">
    <property type="component" value="Unassembled WGS sequence"/>
</dbReference>
<comment type="caution">
    <text evidence="1">The sequence shown here is derived from an EMBL/GenBank/DDBJ whole genome shotgun (WGS) entry which is preliminary data.</text>
</comment>
<gene>
    <name evidence="1" type="ORF">AXK11_03935</name>
</gene>
<organism evidence="1 2">
    <name type="scientific">Cephaloticoccus primus</name>
    <dbReference type="NCBI Taxonomy" id="1548207"/>
    <lineage>
        <taxon>Bacteria</taxon>
        <taxon>Pseudomonadati</taxon>
        <taxon>Verrucomicrobiota</taxon>
        <taxon>Opitutia</taxon>
        <taxon>Opitutales</taxon>
        <taxon>Opitutaceae</taxon>
        <taxon>Cephaloticoccus</taxon>
    </lineage>
</organism>
<evidence type="ECO:0000313" key="1">
    <source>
        <dbReference type="EMBL" id="KXU36516.1"/>
    </source>
</evidence>
<proteinExistence type="predicted"/>
<reference evidence="2" key="1">
    <citation type="submission" date="2016-02" db="EMBL/GenBank/DDBJ databases">
        <authorList>
            <person name="Sanders J.G."/>
            <person name="Lin J.Y."/>
            <person name="Wertz J.T."/>
            <person name="Russell J.A."/>
            <person name="Moreau C.S."/>
            <person name="Powell S."/>
        </authorList>
    </citation>
    <scope>NUCLEOTIDE SEQUENCE [LARGE SCALE GENOMIC DNA]</scope>
    <source>
        <strain evidence="2">CAG34</strain>
    </source>
</reference>
<protein>
    <submittedName>
        <fullName evidence="1">Uncharacterized protein</fullName>
    </submittedName>
</protein>
<accession>A0A139SPN6</accession>
<dbReference type="EMBL" id="LSZQ01000030">
    <property type="protein sequence ID" value="KXU36516.1"/>
    <property type="molecule type" value="Genomic_DNA"/>
</dbReference>
<keyword evidence="2" id="KW-1185">Reference proteome</keyword>
<name>A0A139SPN6_9BACT</name>
<dbReference type="AlphaFoldDB" id="A0A139SPN6"/>